<sequence>MRHTASVLIGALLASSVLAAPAPAEPRSAPDDFSTGLSQRDTTENDNIIEGRGSYELSMIIAQGQARANALQMSRELERKRAAEAARKGKKGRRDLDEYDAEVSARDLVGSNGELDERFFFLGPLIAQGVRAGVQAGVRAGVRAGAKKGAQKAAKHGAKQGAKQNNNHNNNKNNNRGKKHKRDLDDLDTATYTRDLIESDGDLDERFFFLGPLIAQGVRAGVQAGVKAGVRAGARKGAKVGAKHAANHQNNNRNSKNGKKHRRSLEDLDGDDELFARSVMDEELAWDLAARDVEEDKLLFI</sequence>
<feature type="chain" id="PRO_5007886728" evidence="2">
    <location>
        <begin position="20"/>
        <end position="301"/>
    </location>
</feature>
<feature type="region of interest" description="Disordered" evidence="1">
    <location>
        <begin position="22"/>
        <end position="46"/>
    </location>
</feature>
<dbReference type="OrthoDB" id="10675307at2759"/>
<gene>
    <name evidence="3" type="ORF">CALVIDRAFT_542886</name>
</gene>
<feature type="compositionally biased region" description="Low complexity" evidence="1">
    <location>
        <begin position="159"/>
        <end position="174"/>
    </location>
</feature>
<evidence type="ECO:0000313" key="4">
    <source>
        <dbReference type="Proteomes" id="UP000076738"/>
    </source>
</evidence>
<evidence type="ECO:0000313" key="3">
    <source>
        <dbReference type="EMBL" id="KZO90264.1"/>
    </source>
</evidence>
<feature type="region of interest" description="Disordered" evidence="1">
    <location>
        <begin position="238"/>
        <end position="265"/>
    </location>
</feature>
<reference evidence="3 4" key="1">
    <citation type="journal article" date="2016" name="Mol. Biol. Evol.">
        <title>Comparative Genomics of Early-Diverging Mushroom-Forming Fungi Provides Insights into the Origins of Lignocellulose Decay Capabilities.</title>
        <authorList>
            <person name="Nagy L.G."/>
            <person name="Riley R."/>
            <person name="Tritt A."/>
            <person name="Adam C."/>
            <person name="Daum C."/>
            <person name="Floudas D."/>
            <person name="Sun H."/>
            <person name="Yadav J.S."/>
            <person name="Pangilinan J."/>
            <person name="Larsson K.H."/>
            <person name="Matsuura K."/>
            <person name="Barry K."/>
            <person name="Labutti K."/>
            <person name="Kuo R."/>
            <person name="Ohm R.A."/>
            <person name="Bhattacharya S.S."/>
            <person name="Shirouzu T."/>
            <person name="Yoshinaga Y."/>
            <person name="Martin F.M."/>
            <person name="Grigoriev I.V."/>
            <person name="Hibbett D.S."/>
        </authorList>
    </citation>
    <scope>NUCLEOTIDE SEQUENCE [LARGE SCALE GENOMIC DNA]</scope>
    <source>
        <strain evidence="3 4">TUFC12733</strain>
    </source>
</reference>
<dbReference type="AlphaFoldDB" id="A0A167G7M6"/>
<feature type="compositionally biased region" description="Basic residues" evidence="1">
    <location>
        <begin position="147"/>
        <end position="158"/>
    </location>
</feature>
<protein>
    <submittedName>
        <fullName evidence="3">Uncharacterized protein</fullName>
    </submittedName>
</protein>
<feature type="region of interest" description="Disordered" evidence="1">
    <location>
        <begin position="147"/>
        <end position="185"/>
    </location>
</feature>
<keyword evidence="4" id="KW-1185">Reference proteome</keyword>
<proteinExistence type="predicted"/>
<accession>A0A167G7M6</accession>
<keyword evidence="2" id="KW-0732">Signal</keyword>
<evidence type="ECO:0000256" key="1">
    <source>
        <dbReference type="SAM" id="MobiDB-lite"/>
    </source>
</evidence>
<dbReference type="EMBL" id="KV417347">
    <property type="protein sequence ID" value="KZO90264.1"/>
    <property type="molecule type" value="Genomic_DNA"/>
</dbReference>
<feature type="signal peptide" evidence="2">
    <location>
        <begin position="1"/>
        <end position="19"/>
    </location>
</feature>
<dbReference type="Proteomes" id="UP000076738">
    <property type="component" value="Unassembled WGS sequence"/>
</dbReference>
<evidence type="ECO:0000256" key="2">
    <source>
        <dbReference type="SAM" id="SignalP"/>
    </source>
</evidence>
<name>A0A167G7M6_CALVF</name>
<organism evidence="3 4">
    <name type="scientific">Calocera viscosa (strain TUFC12733)</name>
    <dbReference type="NCBI Taxonomy" id="1330018"/>
    <lineage>
        <taxon>Eukaryota</taxon>
        <taxon>Fungi</taxon>
        <taxon>Dikarya</taxon>
        <taxon>Basidiomycota</taxon>
        <taxon>Agaricomycotina</taxon>
        <taxon>Dacrymycetes</taxon>
        <taxon>Dacrymycetales</taxon>
        <taxon>Dacrymycetaceae</taxon>
        <taxon>Calocera</taxon>
    </lineage>
</organism>